<feature type="non-terminal residue" evidence="19">
    <location>
        <position position="1"/>
    </location>
</feature>
<keyword evidence="9" id="KW-0378">Hydrolase</keyword>
<evidence type="ECO:0000256" key="2">
    <source>
        <dbReference type="ARBA" id="ARBA00001946"/>
    </source>
</evidence>
<dbReference type="GO" id="GO:0004526">
    <property type="term" value="F:ribonuclease P activity"/>
    <property type="evidence" value="ECO:0007669"/>
    <property type="project" value="UniProtKB-EC"/>
</dbReference>
<name>A0A8J7NIB5_ATRSP</name>
<feature type="non-terminal residue" evidence="19">
    <location>
        <position position="572"/>
    </location>
</feature>
<evidence type="ECO:0000259" key="18">
    <source>
        <dbReference type="Pfam" id="PF16953"/>
    </source>
</evidence>
<feature type="compositionally biased region" description="Basic and acidic residues" evidence="17">
    <location>
        <begin position="94"/>
        <end position="115"/>
    </location>
</feature>
<feature type="region of interest" description="Disordered" evidence="17">
    <location>
        <begin position="38"/>
        <end position="80"/>
    </location>
</feature>
<proteinExistence type="inferred from homology"/>
<dbReference type="InterPro" id="IPR031595">
    <property type="entry name" value="PRORP_C"/>
</dbReference>
<evidence type="ECO:0000256" key="17">
    <source>
        <dbReference type="SAM" id="MobiDB-lite"/>
    </source>
</evidence>
<comment type="cofactor">
    <cofactor evidence="2">
        <name>Mg(2+)</name>
        <dbReference type="ChEBI" id="CHEBI:18420"/>
    </cofactor>
</comment>
<evidence type="ECO:0000256" key="5">
    <source>
        <dbReference type="ARBA" id="ARBA00012179"/>
    </source>
</evidence>
<keyword evidence="6" id="KW-0819">tRNA processing</keyword>
<dbReference type="EC" id="3.1.26.5" evidence="5"/>
<evidence type="ECO:0000256" key="3">
    <source>
        <dbReference type="ARBA" id="ARBA00004173"/>
    </source>
</evidence>
<keyword evidence="11" id="KW-0460">Magnesium</keyword>
<evidence type="ECO:0000256" key="7">
    <source>
        <dbReference type="ARBA" id="ARBA00022722"/>
    </source>
</evidence>
<accession>A0A8J7NIB5</accession>
<dbReference type="InterPro" id="IPR011990">
    <property type="entry name" value="TPR-like_helical_dom_sf"/>
</dbReference>
<dbReference type="CDD" id="cd18718">
    <property type="entry name" value="PIN_PRORP"/>
    <property type="match status" value="1"/>
</dbReference>
<evidence type="ECO:0000256" key="14">
    <source>
        <dbReference type="ARBA" id="ARBA00044536"/>
    </source>
</evidence>
<feature type="compositionally biased region" description="Basic and acidic residues" evidence="17">
    <location>
        <begin position="65"/>
        <end position="75"/>
    </location>
</feature>
<dbReference type="PANTHER" id="PTHR13547:SF1">
    <property type="entry name" value="MITOCHONDRIAL RIBONUCLEASE P CATALYTIC SUBUNIT"/>
    <property type="match status" value="1"/>
</dbReference>
<dbReference type="Gene3D" id="3.40.50.11980">
    <property type="match status" value="1"/>
</dbReference>
<keyword evidence="7" id="KW-0540">Nuclease</keyword>
<evidence type="ECO:0000256" key="6">
    <source>
        <dbReference type="ARBA" id="ARBA00022694"/>
    </source>
</evidence>
<sequence length="572" mass="64744">MGSLLFSYTRTNARSICTLLSHSRPLVFLHPSVRSPVDTGAPRVRCSSTREGNKFPGSYRNSGTKWKDFPSREKPPSSVFEAGTAKRKAELFKRKEGKDLAEGPEKPRRPKENDIPSRPLTAAEWKNRKESARAPQRFEVKMMEKMLAAGSAIDVAQSLLAYVATETGTVSYELLLRYLTLCVHGNHPAEVFDMYDIMRQRFKTLDTGAYSLFIKGFSTPSARNYGDAIWGAVQHGESTTAWELYEEMVGKGLSPNQETWQTLFDSGLSGQGNESKLQSILLHMRDNQIYPGEALAKSIRAWFESLPGNRWEGSWATVETSAFPWLSLRPPMSSGVCRSCRAQLESIQLSEEEYGQLKDRVMSDVIQGRDVFTKTTPQELGSFMSFVKKRPPFDVVIDGLNVANTSSKGNQAKTLLAVVSELASQGLRVLVLGRKHMLKSSRSWDRSHMALIQQKADCFFTENISEDDPFLLYAALHSGNHCRFVSRDLMRDHKACLPDSSARRLFFKWQRGHQLVLPNFLPGQRIRFQEILSYDTIVQTHESSWHIPYDVEGLERCSYEVPKQWLCLRSTS</sequence>
<dbReference type="EMBL" id="JAAWVO010010797">
    <property type="protein sequence ID" value="MBN3313170.1"/>
    <property type="molecule type" value="Genomic_DNA"/>
</dbReference>
<reference evidence="19" key="1">
    <citation type="journal article" date="2021" name="Cell">
        <title>Tracing the genetic footprints of vertebrate landing in non-teleost ray-finned fishes.</title>
        <authorList>
            <person name="Bi X."/>
            <person name="Wang K."/>
            <person name="Yang L."/>
            <person name="Pan H."/>
            <person name="Jiang H."/>
            <person name="Wei Q."/>
            <person name="Fang M."/>
            <person name="Yu H."/>
            <person name="Zhu C."/>
            <person name="Cai Y."/>
            <person name="He Y."/>
            <person name="Gan X."/>
            <person name="Zeng H."/>
            <person name="Yu D."/>
            <person name="Zhu Y."/>
            <person name="Jiang H."/>
            <person name="Qiu Q."/>
            <person name="Yang H."/>
            <person name="Zhang Y.E."/>
            <person name="Wang W."/>
            <person name="Zhu M."/>
            <person name="He S."/>
            <person name="Zhang G."/>
        </authorList>
    </citation>
    <scope>NUCLEOTIDE SEQUENCE</scope>
    <source>
        <strain evidence="19">Allg_001</strain>
    </source>
</reference>
<keyword evidence="10" id="KW-0862">Zinc</keyword>
<feature type="domain" description="PRORP" evidence="18">
    <location>
        <begin position="334"/>
        <end position="567"/>
    </location>
</feature>
<evidence type="ECO:0000313" key="19">
    <source>
        <dbReference type="EMBL" id="MBN3313170.1"/>
    </source>
</evidence>
<dbReference type="AlphaFoldDB" id="A0A8J7NIB5"/>
<gene>
    <name evidence="19" type="ORF">GTO95_0018519</name>
</gene>
<comment type="caution">
    <text evidence="19">The sequence shown here is derived from an EMBL/GenBank/DDBJ whole genome shotgun (WGS) entry which is preliminary data.</text>
</comment>
<evidence type="ECO:0000313" key="20">
    <source>
        <dbReference type="Proteomes" id="UP000736164"/>
    </source>
</evidence>
<keyword evidence="20" id="KW-1185">Reference proteome</keyword>
<feature type="repeat" description="PPR" evidence="16">
    <location>
        <begin position="221"/>
        <end position="255"/>
    </location>
</feature>
<organism evidence="19 20">
    <name type="scientific">Atractosteus spatula</name>
    <name type="common">Alligator gar</name>
    <name type="synonym">Lepisosteus spatula</name>
    <dbReference type="NCBI Taxonomy" id="7917"/>
    <lineage>
        <taxon>Eukaryota</taxon>
        <taxon>Metazoa</taxon>
        <taxon>Chordata</taxon>
        <taxon>Craniata</taxon>
        <taxon>Vertebrata</taxon>
        <taxon>Euteleostomi</taxon>
        <taxon>Actinopterygii</taxon>
        <taxon>Neopterygii</taxon>
        <taxon>Holostei</taxon>
        <taxon>Semionotiformes</taxon>
        <taxon>Lepisosteidae</taxon>
        <taxon>Atractosteus</taxon>
    </lineage>
</organism>
<dbReference type="GO" id="GO:0001682">
    <property type="term" value="P:tRNA 5'-leader removal"/>
    <property type="evidence" value="ECO:0007669"/>
    <property type="project" value="TreeGrafter"/>
</dbReference>
<dbReference type="GO" id="GO:0030678">
    <property type="term" value="C:mitochondrial ribonuclease P complex"/>
    <property type="evidence" value="ECO:0007669"/>
    <property type="project" value="TreeGrafter"/>
</dbReference>
<evidence type="ECO:0000256" key="15">
    <source>
        <dbReference type="ARBA" id="ARBA00044559"/>
    </source>
</evidence>
<evidence type="ECO:0000256" key="1">
    <source>
        <dbReference type="ARBA" id="ARBA00000928"/>
    </source>
</evidence>
<dbReference type="InterPro" id="IPR033495">
    <property type="entry name" value="MRPP3_PIN_dom"/>
</dbReference>
<protein>
    <recommendedName>
        <fullName evidence="14">Mitochondrial ribonuclease P catalytic subunit</fullName>
        <ecNumber evidence="5">3.1.26.5</ecNumber>
    </recommendedName>
    <alternativeName>
        <fullName evidence="15">Mitochondrial ribonuclease P protein 3</fullName>
    </alternativeName>
</protein>
<evidence type="ECO:0000256" key="9">
    <source>
        <dbReference type="ARBA" id="ARBA00022801"/>
    </source>
</evidence>
<comment type="subcellular location">
    <subcellularLocation>
        <location evidence="3">Mitochondrion</location>
    </subcellularLocation>
</comment>
<dbReference type="GO" id="GO:0097745">
    <property type="term" value="P:mitochondrial tRNA 5'-end processing"/>
    <property type="evidence" value="ECO:0007669"/>
    <property type="project" value="TreeGrafter"/>
</dbReference>
<dbReference type="GO" id="GO:0046872">
    <property type="term" value="F:metal ion binding"/>
    <property type="evidence" value="ECO:0007669"/>
    <property type="project" value="UniProtKB-KW"/>
</dbReference>
<keyword evidence="8" id="KW-0479">Metal-binding</keyword>
<feature type="region of interest" description="Disordered" evidence="17">
    <location>
        <begin position="94"/>
        <end position="121"/>
    </location>
</feature>
<dbReference type="InterPro" id="IPR002885">
    <property type="entry name" value="PPR_rpt"/>
</dbReference>
<dbReference type="PROSITE" id="PS51375">
    <property type="entry name" value="PPR"/>
    <property type="match status" value="1"/>
</dbReference>
<dbReference type="Proteomes" id="UP000736164">
    <property type="component" value="Unassembled WGS sequence"/>
</dbReference>
<evidence type="ECO:0000256" key="12">
    <source>
        <dbReference type="ARBA" id="ARBA00022946"/>
    </source>
</evidence>
<dbReference type="Pfam" id="PF16953">
    <property type="entry name" value="PRORP"/>
    <property type="match status" value="1"/>
</dbReference>
<evidence type="ECO:0000256" key="4">
    <source>
        <dbReference type="ARBA" id="ARBA00007626"/>
    </source>
</evidence>
<evidence type="ECO:0000256" key="10">
    <source>
        <dbReference type="ARBA" id="ARBA00022833"/>
    </source>
</evidence>
<dbReference type="FunFam" id="3.40.50.11980:FF:000003">
    <property type="entry name" value="Mitochondrial ribonuclease P catalytic subunit"/>
    <property type="match status" value="1"/>
</dbReference>
<evidence type="ECO:0000256" key="13">
    <source>
        <dbReference type="ARBA" id="ARBA00023128"/>
    </source>
</evidence>
<evidence type="ECO:0000256" key="8">
    <source>
        <dbReference type="ARBA" id="ARBA00022723"/>
    </source>
</evidence>
<keyword evidence="13" id="KW-0496">Mitochondrion</keyword>
<dbReference type="Gene3D" id="1.25.40.10">
    <property type="entry name" value="Tetratricopeptide repeat domain"/>
    <property type="match status" value="1"/>
</dbReference>
<comment type="catalytic activity">
    <reaction evidence="1">
        <text>Endonucleolytic cleavage of RNA, removing 5'-extranucleotides from tRNA precursor.</text>
        <dbReference type="EC" id="3.1.26.5"/>
    </reaction>
</comment>
<evidence type="ECO:0000256" key="11">
    <source>
        <dbReference type="ARBA" id="ARBA00022842"/>
    </source>
</evidence>
<keyword evidence="12" id="KW-0809">Transit peptide</keyword>
<evidence type="ECO:0000256" key="16">
    <source>
        <dbReference type="PROSITE-ProRule" id="PRU00708"/>
    </source>
</evidence>
<comment type="similarity">
    <text evidence="4">Belongs to the PPR family. P subfamily.</text>
</comment>
<dbReference type="PANTHER" id="PTHR13547">
    <property type="match status" value="1"/>
</dbReference>